<keyword evidence="3" id="KW-0378">Hydrolase</keyword>
<dbReference type="OrthoDB" id="9758917at2"/>
<feature type="domain" description="PDZ" evidence="6">
    <location>
        <begin position="431"/>
        <end position="513"/>
    </location>
</feature>
<organism evidence="7 8">
    <name type="scientific">Cryptosporangium phraense</name>
    <dbReference type="NCBI Taxonomy" id="2593070"/>
    <lineage>
        <taxon>Bacteria</taxon>
        <taxon>Bacillati</taxon>
        <taxon>Actinomycetota</taxon>
        <taxon>Actinomycetes</taxon>
        <taxon>Cryptosporangiales</taxon>
        <taxon>Cryptosporangiaceae</taxon>
        <taxon>Cryptosporangium</taxon>
    </lineage>
</organism>
<dbReference type="RefSeq" id="WP_142708073.1">
    <property type="nucleotide sequence ID" value="NZ_VIRS01000025.1"/>
</dbReference>
<evidence type="ECO:0000313" key="8">
    <source>
        <dbReference type="Proteomes" id="UP000317982"/>
    </source>
</evidence>
<dbReference type="SUPFAM" id="SSF50156">
    <property type="entry name" value="PDZ domain-like"/>
    <property type="match status" value="1"/>
</dbReference>
<keyword evidence="5" id="KW-0472">Membrane</keyword>
<proteinExistence type="inferred from homology"/>
<protein>
    <submittedName>
        <fullName evidence="7">PDZ domain-containing protein</fullName>
    </submittedName>
</protein>
<dbReference type="InParanoid" id="A0A545AJV1"/>
<dbReference type="Proteomes" id="UP000317982">
    <property type="component" value="Unassembled WGS sequence"/>
</dbReference>
<dbReference type="Pfam" id="PF13365">
    <property type="entry name" value="Trypsin_2"/>
    <property type="match status" value="1"/>
</dbReference>
<dbReference type="SUPFAM" id="SSF50494">
    <property type="entry name" value="Trypsin-like serine proteases"/>
    <property type="match status" value="1"/>
</dbReference>
<dbReference type="GO" id="GO:0004252">
    <property type="term" value="F:serine-type endopeptidase activity"/>
    <property type="evidence" value="ECO:0007669"/>
    <property type="project" value="InterPro"/>
</dbReference>
<accession>A0A545AJV1</accession>
<dbReference type="AlphaFoldDB" id="A0A545AJV1"/>
<dbReference type="InterPro" id="IPR009003">
    <property type="entry name" value="Peptidase_S1_PA"/>
</dbReference>
<evidence type="ECO:0000256" key="1">
    <source>
        <dbReference type="ARBA" id="ARBA00010541"/>
    </source>
</evidence>
<feature type="region of interest" description="Disordered" evidence="4">
    <location>
        <begin position="1"/>
        <end position="142"/>
    </location>
</feature>
<reference evidence="7 8" key="1">
    <citation type="submission" date="2019-07" db="EMBL/GenBank/DDBJ databases">
        <title>Cryptosporangium phraense sp. nov., isolated from plant litter.</title>
        <authorList>
            <person name="Suriyachadkun C."/>
        </authorList>
    </citation>
    <scope>NUCLEOTIDE SEQUENCE [LARGE SCALE GENOMIC DNA]</scope>
    <source>
        <strain evidence="7 8">A-T 5661</strain>
    </source>
</reference>
<name>A0A545AJV1_9ACTN</name>
<keyword evidence="8" id="KW-1185">Reference proteome</keyword>
<keyword evidence="2" id="KW-0645">Protease</keyword>
<sequence>MDESHRSSAPSTGGDQAGAPLTPPSDTQHTPGSPRPSDASSPWAAPAASTPSTPAPQAPSGVGHFTPSTAPRDTASFPAAPQPAAAQPGAAQPGAPQPGVPQQAAPQSAPPYPAGAHQTGAHQPGGHAPQQTGPFPAWTHGGAAHASEGAYATSPLGTLAPPRERRRGPVALAIAGGAVVLALLAGGTGAAVGVAVSDHGGGTGVTINQQSGTAATNTSQAGTVEAAATTALKSVVTIQVAASSGSGTGSGVVLDSSGHIVTNNHVVEDAANGGTITVVLSNGQTRSATIVGRDPSSDIAVIKVSNTSGLTPATFAKSSTVKTGQTVIAIGAPLGLSNTVTEGIVSALNRPVRTGSSSDQNTVIDAVQTDAAINPGNSGGALVDLSGRVIGINSAIATVSSSSGFGGQQESQSGNIGVGFAIPADTALNVAKQLIQDGTAEHATLGVSAQDTQAGTGAQIAQVTSGSAADKAGLKAGDVVTAIGDRRVTDTDGLVAAVRSHSPGESVKVTYTRGGQSATATATLNSSST</sequence>
<comment type="caution">
    <text evidence="7">The sequence shown here is derived from an EMBL/GenBank/DDBJ whole genome shotgun (WGS) entry which is preliminary data.</text>
</comment>
<evidence type="ECO:0000256" key="5">
    <source>
        <dbReference type="SAM" id="Phobius"/>
    </source>
</evidence>
<dbReference type="EMBL" id="VIRS01000025">
    <property type="protein sequence ID" value="TQS41569.1"/>
    <property type="molecule type" value="Genomic_DNA"/>
</dbReference>
<keyword evidence="5" id="KW-1133">Transmembrane helix</keyword>
<dbReference type="PRINTS" id="PR00834">
    <property type="entry name" value="PROTEASES2C"/>
</dbReference>
<dbReference type="InterPro" id="IPR001478">
    <property type="entry name" value="PDZ"/>
</dbReference>
<evidence type="ECO:0000256" key="3">
    <source>
        <dbReference type="ARBA" id="ARBA00022801"/>
    </source>
</evidence>
<comment type="similarity">
    <text evidence="1">Belongs to the peptidase S1C family.</text>
</comment>
<dbReference type="Gene3D" id="2.40.10.10">
    <property type="entry name" value="Trypsin-like serine proteases"/>
    <property type="match status" value="2"/>
</dbReference>
<dbReference type="PANTHER" id="PTHR43343">
    <property type="entry name" value="PEPTIDASE S12"/>
    <property type="match status" value="1"/>
</dbReference>
<dbReference type="PANTHER" id="PTHR43343:SF3">
    <property type="entry name" value="PROTEASE DO-LIKE 8, CHLOROPLASTIC"/>
    <property type="match status" value="1"/>
</dbReference>
<evidence type="ECO:0000259" key="6">
    <source>
        <dbReference type="PROSITE" id="PS50106"/>
    </source>
</evidence>
<dbReference type="PROSITE" id="PS50106">
    <property type="entry name" value="PDZ"/>
    <property type="match status" value="1"/>
</dbReference>
<gene>
    <name evidence="7" type="ORF">FL583_29245</name>
</gene>
<dbReference type="InterPro" id="IPR051201">
    <property type="entry name" value="Chloro_Bact_Ser_Proteases"/>
</dbReference>
<dbReference type="Pfam" id="PF13180">
    <property type="entry name" value="PDZ_2"/>
    <property type="match status" value="1"/>
</dbReference>
<dbReference type="InterPro" id="IPR043504">
    <property type="entry name" value="Peptidase_S1_PA_chymotrypsin"/>
</dbReference>
<dbReference type="InterPro" id="IPR036034">
    <property type="entry name" value="PDZ_sf"/>
</dbReference>
<keyword evidence="5" id="KW-0812">Transmembrane</keyword>
<dbReference type="InterPro" id="IPR001940">
    <property type="entry name" value="Peptidase_S1C"/>
</dbReference>
<evidence type="ECO:0000313" key="7">
    <source>
        <dbReference type="EMBL" id="TQS41569.1"/>
    </source>
</evidence>
<feature type="compositionally biased region" description="Low complexity" evidence="4">
    <location>
        <begin position="78"/>
        <end position="94"/>
    </location>
</feature>
<dbReference type="SMART" id="SM00228">
    <property type="entry name" value="PDZ"/>
    <property type="match status" value="1"/>
</dbReference>
<dbReference type="GO" id="GO:0006508">
    <property type="term" value="P:proteolysis"/>
    <property type="evidence" value="ECO:0007669"/>
    <property type="project" value="UniProtKB-KW"/>
</dbReference>
<feature type="transmembrane region" description="Helical" evidence="5">
    <location>
        <begin position="170"/>
        <end position="196"/>
    </location>
</feature>
<evidence type="ECO:0000256" key="2">
    <source>
        <dbReference type="ARBA" id="ARBA00022670"/>
    </source>
</evidence>
<feature type="compositionally biased region" description="Low complexity" evidence="4">
    <location>
        <begin position="35"/>
        <end position="52"/>
    </location>
</feature>
<dbReference type="FunCoup" id="A0A545AJV1">
    <property type="interactions" value="395"/>
</dbReference>
<dbReference type="Gene3D" id="2.30.42.10">
    <property type="match status" value="1"/>
</dbReference>
<evidence type="ECO:0000256" key="4">
    <source>
        <dbReference type="SAM" id="MobiDB-lite"/>
    </source>
</evidence>